<sequence length="214" mass="22768">MAHKMVLLQLAFLLVVVAAGVNSKLLEKLLKPPQLKINGTETVDKILANIQKTIKVLKLDPIKTLPLELPGLSLRNGTINGLSNIQRVGDVVVTVDLTSAKLSSAFSIKNLSSDEDVTVNGKKGHVHTDCEHVTASTVYKFDGVTQTLSLKTFNLSIGTYEFKVTGFGNAGKATGDKINSMFAVVKGPMLTVFSNSLKTAINIALATTSAITMG</sequence>
<comment type="caution">
    <text evidence="2">The sequence shown here is derived from an EMBL/GenBank/DDBJ whole genome shotgun (WGS) entry which is preliminary data.</text>
</comment>
<evidence type="ECO:0000313" key="3">
    <source>
        <dbReference type="Proteomes" id="UP001642540"/>
    </source>
</evidence>
<accession>A0ABP1RIT7</accession>
<dbReference type="Gene3D" id="3.15.10.50">
    <property type="match status" value="1"/>
</dbReference>
<evidence type="ECO:0000313" key="2">
    <source>
        <dbReference type="EMBL" id="CAL8128861.1"/>
    </source>
</evidence>
<dbReference type="Pfam" id="PF16984">
    <property type="entry name" value="Grp7_allergen"/>
    <property type="match status" value="1"/>
</dbReference>
<keyword evidence="3" id="KW-1185">Reference proteome</keyword>
<feature type="signal peptide" evidence="1">
    <location>
        <begin position="1"/>
        <end position="19"/>
    </location>
</feature>
<feature type="chain" id="PRO_5046138467" evidence="1">
    <location>
        <begin position="20"/>
        <end position="214"/>
    </location>
</feature>
<gene>
    <name evidence="2" type="ORF">ODALV1_LOCUS22623</name>
</gene>
<name>A0ABP1RIT7_9HEXA</name>
<dbReference type="InterPro" id="IPR020234">
    <property type="entry name" value="Mite_allergen_group-7"/>
</dbReference>
<keyword evidence="1" id="KW-0732">Signal</keyword>
<protein>
    <submittedName>
        <fullName evidence="2">Uncharacterized protein</fullName>
    </submittedName>
</protein>
<dbReference type="Proteomes" id="UP001642540">
    <property type="component" value="Unassembled WGS sequence"/>
</dbReference>
<evidence type="ECO:0000256" key="1">
    <source>
        <dbReference type="SAM" id="SignalP"/>
    </source>
</evidence>
<organism evidence="2 3">
    <name type="scientific">Orchesella dallaii</name>
    <dbReference type="NCBI Taxonomy" id="48710"/>
    <lineage>
        <taxon>Eukaryota</taxon>
        <taxon>Metazoa</taxon>
        <taxon>Ecdysozoa</taxon>
        <taxon>Arthropoda</taxon>
        <taxon>Hexapoda</taxon>
        <taxon>Collembola</taxon>
        <taxon>Entomobryomorpha</taxon>
        <taxon>Entomobryoidea</taxon>
        <taxon>Orchesellidae</taxon>
        <taxon>Orchesellinae</taxon>
        <taxon>Orchesella</taxon>
    </lineage>
</organism>
<dbReference type="InterPro" id="IPR038602">
    <property type="entry name" value="Mite_allergen_7_sf"/>
</dbReference>
<proteinExistence type="predicted"/>
<dbReference type="EMBL" id="CAXLJM020000075">
    <property type="protein sequence ID" value="CAL8128861.1"/>
    <property type="molecule type" value="Genomic_DNA"/>
</dbReference>
<reference evidence="2 3" key="1">
    <citation type="submission" date="2024-08" db="EMBL/GenBank/DDBJ databases">
        <authorList>
            <person name="Cucini C."/>
            <person name="Frati F."/>
        </authorList>
    </citation>
    <scope>NUCLEOTIDE SEQUENCE [LARGE SCALE GENOMIC DNA]</scope>
</reference>